<evidence type="ECO:0008006" key="4">
    <source>
        <dbReference type="Google" id="ProtNLM"/>
    </source>
</evidence>
<evidence type="ECO:0000313" key="2">
    <source>
        <dbReference type="EMBL" id="KAJ56151.1"/>
    </source>
</evidence>
<evidence type="ECO:0000313" key="3">
    <source>
        <dbReference type="Proteomes" id="UP000026249"/>
    </source>
</evidence>
<protein>
    <recommendedName>
        <fullName evidence="4">Arginine transporter</fullName>
    </recommendedName>
</protein>
<dbReference type="OrthoDB" id="7659053at2"/>
<organism evidence="2 3">
    <name type="scientific">Actibacterium mucosum KCTC 23349</name>
    <dbReference type="NCBI Taxonomy" id="1454373"/>
    <lineage>
        <taxon>Bacteria</taxon>
        <taxon>Pseudomonadati</taxon>
        <taxon>Pseudomonadota</taxon>
        <taxon>Alphaproteobacteria</taxon>
        <taxon>Rhodobacterales</taxon>
        <taxon>Roseobacteraceae</taxon>
        <taxon>Actibacterium</taxon>
    </lineage>
</organism>
<dbReference type="RefSeq" id="WP_035258398.1">
    <property type="nucleotide sequence ID" value="NZ_JFKE01000003.1"/>
</dbReference>
<dbReference type="AlphaFoldDB" id="A0A037ZMT8"/>
<sequence length="99" mass="11052">MRPIFSVAILSMCLAVPLHAGKIERACNQSDRKAATRSLCGCIQDAADLVLSTKDQSLAAKFFSDPHKAQEIRQSDNRSHESFWKRYREFGDTAEAFCG</sequence>
<keyword evidence="3" id="KW-1185">Reference proteome</keyword>
<comment type="caution">
    <text evidence="2">The sequence shown here is derived from an EMBL/GenBank/DDBJ whole genome shotgun (WGS) entry which is preliminary data.</text>
</comment>
<feature type="signal peptide" evidence="1">
    <location>
        <begin position="1"/>
        <end position="20"/>
    </location>
</feature>
<keyword evidence="1" id="KW-0732">Signal</keyword>
<evidence type="ECO:0000256" key="1">
    <source>
        <dbReference type="SAM" id="SignalP"/>
    </source>
</evidence>
<dbReference type="EMBL" id="JFKE01000003">
    <property type="protein sequence ID" value="KAJ56151.1"/>
    <property type="molecule type" value="Genomic_DNA"/>
</dbReference>
<dbReference type="STRING" id="1454373.ACMU_10390"/>
<gene>
    <name evidence="2" type="ORF">ACMU_10390</name>
</gene>
<proteinExistence type="predicted"/>
<reference evidence="2 3" key="1">
    <citation type="submission" date="2014-03" db="EMBL/GenBank/DDBJ databases">
        <title>Draft Genome Sequence of Actibacterium mucosum KCTC 23349, a Marine Alphaproteobacterium with Complex Ionic Requirements Isolated from Mediterranean Seawater at Malvarrosa Beach, Valencia, Spain.</title>
        <authorList>
            <person name="Arahal D.R."/>
            <person name="Shao Z."/>
            <person name="Lai Q."/>
            <person name="Pujalte M.J."/>
        </authorList>
    </citation>
    <scope>NUCLEOTIDE SEQUENCE [LARGE SCALE GENOMIC DNA]</scope>
    <source>
        <strain evidence="2 3">KCTC 23349</strain>
    </source>
</reference>
<dbReference type="Proteomes" id="UP000026249">
    <property type="component" value="Unassembled WGS sequence"/>
</dbReference>
<feature type="chain" id="PRO_5001564132" description="Arginine transporter" evidence="1">
    <location>
        <begin position="21"/>
        <end position="99"/>
    </location>
</feature>
<name>A0A037ZMT8_9RHOB</name>
<accession>A0A037ZMT8</accession>